<evidence type="ECO:0000259" key="3">
    <source>
        <dbReference type="Pfam" id="PF14016"/>
    </source>
</evidence>
<organism evidence="4">
    <name type="scientific">Streptomyces sp. NBC_00008</name>
    <dbReference type="NCBI Taxonomy" id="2903610"/>
    <lineage>
        <taxon>Bacteria</taxon>
        <taxon>Bacillati</taxon>
        <taxon>Actinomycetota</taxon>
        <taxon>Actinomycetes</taxon>
        <taxon>Kitasatosporales</taxon>
        <taxon>Streptomycetaceae</taxon>
        <taxon>Streptomyces</taxon>
    </lineage>
</organism>
<dbReference type="AlphaFoldDB" id="A0AAU2VTK2"/>
<gene>
    <name evidence="4" type="ORF">OG398_21795</name>
</gene>
<dbReference type="EMBL" id="CP108313">
    <property type="protein sequence ID" value="WTW70704.1"/>
    <property type="molecule type" value="Genomic_DNA"/>
</dbReference>
<name>A0AAU2VTK2_9ACTN</name>
<evidence type="ECO:0000256" key="2">
    <source>
        <dbReference type="SAM" id="SignalP"/>
    </source>
</evidence>
<feature type="signal peptide" evidence="2">
    <location>
        <begin position="1"/>
        <end position="26"/>
    </location>
</feature>
<dbReference type="InterPro" id="IPR025326">
    <property type="entry name" value="DUF4232"/>
</dbReference>
<feature type="compositionally biased region" description="Polar residues" evidence="1">
    <location>
        <begin position="101"/>
        <end position="129"/>
    </location>
</feature>
<evidence type="ECO:0000256" key="1">
    <source>
        <dbReference type="SAM" id="MobiDB-lite"/>
    </source>
</evidence>
<feature type="region of interest" description="Disordered" evidence="1">
    <location>
        <begin position="31"/>
        <end position="129"/>
    </location>
</feature>
<protein>
    <submittedName>
        <fullName evidence="4">DUF4232 domain-containing protein</fullName>
    </submittedName>
</protein>
<keyword evidence="2" id="KW-0732">Signal</keyword>
<proteinExistence type="predicted"/>
<dbReference type="Pfam" id="PF14016">
    <property type="entry name" value="DUF4232"/>
    <property type="match status" value="1"/>
</dbReference>
<feature type="domain" description="DUF4232" evidence="3">
    <location>
        <begin position="120"/>
        <end position="247"/>
    </location>
</feature>
<reference evidence="4" key="1">
    <citation type="submission" date="2022-10" db="EMBL/GenBank/DDBJ databases">
        <title>The complete genomes of actinobacterial strains from the NBC collection.</title>
        <authorList>
            <person name="Joergensen T.S."/>
            <person name="Alvarez Arevalo M."/>
            <person name="Sterndorff E.B."/>
            <person name="Faurdal D."/>
            <person name="Vuksanovic O."/>
            <person name="Mourched A.-S."/>
            <person name="Charusanti P."/>
            <person name="Shaw S."/>
            <person name="Blin K."/>
            <person name="Weber T."/>
        </authorList>
    </citation>
    <scope>NUCLEOTIDE SEQUENCE</scope>
    <source>
        <strain evidence="4">NBC_00008</strain>
    </source>
</reference>
<accession>A0AAU2VTK2</accession>
<feature type="compositionally biased region" description="Low complexity" evidence="1">
    <location>
        <begin position="38"/>
        <end position="49"/>
    </location>
</feature>
<sequence>MRSNRIRTTVIAATALLAALSLTACGGDNDGTSDNGKAAASVPASNSSAKQSQSPDAASQKDGTDADAAADGKTGGTSTGTSNGTSNPDAEAAKAGKTDKGSTGSPDQAGSSSKVTSDACTGGNTKTSVSKVTRPINHLLLTVTNTGTTTCNAYYAPKLRFDDAQAVFQILEDSKPQAVVTLNPGESAYASIGLTGEPGDGPAPRKATHLQVNFAGRSNVGSVGSPAQLNLPADTVWDDNGFVTYWQTEMSDALTY</sequence>
<evidence type="ECO:0000313" key="4">
    <source>
        <dbReference type="EMBL" id="WTW70704.1"/>
    </source>
</evidence>
<feature type="chain" id="PRO_5043491610" evidence="2">
    <location>
        <begin position="27"/>
        <end position="256"/>
    </location>
</feature>
<feature type="compositionally biased region" description="Basic and acidic residues" evidence="1">
    <location>
        <begin position="91"/>
        <end position="100"/>
    </location>
</feature>
<dbReference type="PROSITE" id="PS51257">
    <property type="entry name" value="PROKAR_LIPOPROTEIN"/>
    <property type="match status" value="1"/>
</dbReference>